<gene>
    <name evidence="2" type="ORF">MERR_LOCUS31610</name>
</gene>
<comment type="caution">
    <text evidence="2">The sequence shown here is derived from an EMBL/GenBank/DDBJ whole genome shotgun (WGS) entry which is preliminary data.</text>
</comment>
<accession>A0A6D2JRP3</accession>
<keyword evidence="3" id="KW-1185">Reference proteome</keyword>
<evidence type="ECO:0000313" key="3">
    <source>
        <dbReference type="Proteomes" id="UP000467841"/>
    </source>
</evidence>
<sequence>MILHVGKLLNKAGEPVETCASQSNEVASEVAANVKRKRDPMEKMSYILELHKKLKGCLERTTEKIALKEKQNAVRKQEILELQEKVLELETANEKEENEIAELKEMEQKRIAKLESYKMKIRKCADEIMIAL</sequence>
<proteinExistence type="predicted"/>
<dbReference type="EMBL" id="CACVBM020001296">
    <property type="protein sequence ID" value="CAA7044375.1"/>
    <property type="molecule type" value="Genomic_DNA"/>
</dbReference>
<dbReference type="AlphaFoldDB" id="A0A6D2JRP3"/>
<evidence type="ECO:0000313" key="2">
    <source>
        <dbReference type="EMBL" id="CAA7044375.1"/>
    </source>
</evidence>
<reference evidence="2" key="1">
    <citation type="submission" date="2020-01" db="EMBL/GenBank/DDBJ databases">
        <authorList>
            <person name="Mishra B."/>
        </authorList>
    </citation>
    <scope>NUCLEOTIDE SEQUENCE [LARGE SCALE GENOMIC DNA]</scope>
</reference>
<organism evidence="2 3">
    <name type="scientific">Microthlaspi erraticum</name>
    <dbReference type="NCBI Taxonomy" id="1685480"/>
    <lineage>
        <taxon>Eukaryota</taxon>
        <taxon>Viridiplantae</taxon>
        <taxon>Streptophyta</taxon>
        <taxon>Embryophyta</taxon>
        <taxon>Tracheophyta</taxon>
        <taxon>Spermatophyta</taxon>
        <taxon>Magnoliopsida</taxon>
        <taxon>eudicotyledons</taxon>
        <taxon>Gunneridae</taxon>
        <taxon>Pentapetalae</taxon>
        <taxon>rosids</taxon>
        <taxon>malvids</taxon>
        <taxon>Brassicales</taxon>
        <taxon>Brassicaceae</taxon>
        <taxon>Coluteocarpeae</taxon>
        <taxon>Microthlaspi</taxon>
    </lineage>
</organism>
<dbReference type="Proteomes" id="UP000467841">
    <property type="component" value="Unassembled WGS sequence"/>
</dbReference>
<name>A0A6D2JRP3_9BRAS</name>
<protein>
    <submittedName>
        <fullName evidence="2">Uncharacterized protein</fullName>
    </submittedName>
</protein>
<evidence type="ECO:0000256" key="1">
    <source>
        <dbReference type="SAM" id="Coils"/>
    </source>
</evidence>
<keyword evidence="1" id="KW-0175">Coiled coil</keyword>
<feature type="coiled-coil region" evidence="1">
    <location>
        <begin position="75"/>
        <end position="113"/>
    </location>
</feature>